<evidence type="ECO:0000313" key="4">
    <source>
        <dbReference type="EMBL" id="MBC3942438.1"/>
    </source>
</evidence>
<keyword evidence="2 3" id="KW-0040">ANK repeat</keyword>
<dbReference type="PROSITE" id="PS50297">
    <property type="entry name" value="ANK_REP_REGION"/>
    <property type="match status" value="1"/>
</dbReference>
<keyword evidence="5" id="KW-1185">Reference proteome</keyword>
<dbReference type="Proteomes" id="UP000597613">
    <property type="component" value="Unassembled WGS sequence"/>
</dbReference>
<gene>
    <name evidence="4" type="ORF">H8S47_12205</name>
</gene>
<dbReference type="Pfam" id="PF13857">
    <property type="entry name" value="Ank_5"/>
    <property type="match status" value="1"/>
</dbReference>
<dbReference type="PANTHER" id="PTHR24201">
    <property type="entry name" value="ANK_REP_REGION DOMAIN-CONTAINING PROTEIN"/>
    <property type="match status" value="1"/>
</dbReference>
<reference evidence="4 5" key="1">
    <citation type="submission" date="2020-08" db="EMBL/GenBank/DDBJ databases">
        <title>Putative novel bacterial strains isolated from necrotic wheat leaf tissues caused by Xanthomonas translucens.</title>
        <authorList>
            <person name="Tambong J.T."/>
        </authorList>
    </citation>
    <scope>NUCLEOTIDE SEQUENCE [LARGE SCALE GENOMIC DNA]</scope>
    <source>
        <strain evidence="5">DOAB 1063</strain>
    </source>
</reference>
<evidence type="ECO:0000256" key="2">
    <source>
        <dbReference type="ARBA" id="ARBA00023043"/>
    </source>
</evidence>
<dbReference type="EMBL" id="JACONT010000025">
    <property type="protein sequence ID" value="MBC3942438.1"/>
    <property type="molecule type" value="Genomic_DNA"/>
</dbReference>
<feature type="repeat" description="ANK" evidence="3">
    <location>
        <begin position="14"/>
        <end position="46"/>
    </location>
</feature>
<keyword evidence="1" id="KW-0677">Repeat</keyword>
<dbReference type="InterPro" id="IPR002110">
    <property type="entry name" value="Ankyrin_rpt"/>
</dbReference>
<dbReference type="Gene3D" id="1.25.40.20">
    <property type="entry name" value="Ankyrin repeat-containing domain"/>
    <property type="match status" value="1"/>
</dbReference>
<accession>A0ABR7APR7</accession>
<evidence type="ECO:0000256" key="3">
    <source>
        <dbReference type="PROSITE-ProRule" id="PRU00023"/>
    </source>
</evidence>
<comment type="caution">
    <text evidence="4">The sequence shown here is derived from an EMBL/GenBank/DDBJ whole genome shotgun (WGS) entry which is preliminary data.</text>
</comment>
<dbReference type="InterPro" id="IPR036770">
    <property type="entry name" value="Ankyrin_rpt-contain_sf"/>
</dbReference>
<dbReference type="SUPFAM" id="SSF48403">
    <property type="entry name" value="Ankyrin repeat"/>
    <property type="match status" value="1"/>
</dbReference>
<dbReference type="SMART" id="SM00248">
    <property type="entry name" value="ANK"/>
    <property type="match status" value="1"/>
</dbReference>
<evidence type="ECO:0000256" key="1">
    <source>
        <dbReference type="ARBA" id="ARBA00022737"/>
    </source>
</evidence>
<name>A0ABR7APR7_9SPHN</name>
<sequence>MVARSVDVNLADYDGRTALHLAASEGRADVLRYLLALGAAKGSTDRWDNTPLDDARRNGDGESVALLQPSMSGLGERHQGEVSVHGSIEALAFLPAAKAA</sequence>
<evidence type="ECO:0000313" key="5">
    <source>
        <dbReference type="Proteomes" id="UP000597613"/>
    </source>
</evidence>
<organism evidence="4 5">
    <name type="scientific">Sphingomonas albertensis</name>
    <dbReference type="NCBI Taxonomy" id="2762591"/>
    <lineage>
        <taxon>Bacteria</taxon>
        <taxon>Pseudomonadati</taxon>
        <taxon>Pseudomonadota</taxon>
        <taxon>Alphaproteobacteria</taxon>
        <taxon>Sphingomonadales</taxon>
        <taxon>Sphingomonadaceae</taxon>
        <taxon>Sphingomonas</taxon>
    </lineage>
</organism>
<dbReference type="PROSITE" id="PS50088">
    <property type="entry name" value="ANK_REPEAT"/>
    <property type="match status" value="1"/>
</dbReference>
<dbReference type="InterPro" id="IPR050776">
    <property type="entry name" value="Ank_Repeat/CDKN_Inhibitor"/>
</dbReference>
<proteinExistence type="predicted"/>
<protein>
    <submittedName>
        <fullName evidence="4">Ankyrin repeat domain-containing protein</fullName>
    </submittedName>
</protein>